<evidence type="ECO:0000256" key="1">
    <source>
        <dbReference type="ARBA" id="ARBA00008361"/>
    </source>
</evidence>
<evidence type="ECO:0000313" key="6">
    <source>
        <dbReference type="Proteomes" id="UP000318055"/>
    </source>
</evidence>
<dbReference type="Pfam" id="PF08241">
    <property type="entry name" value="Methyltransf_11"/>
    <property type="match status" value="1"/>
</dbReference>
<dbReference type="KEGG" id="ssua:FPZ54_02655"/>
<comment type="similarity">
    <text evidence="1">Belongs to the methyltransferase superfamily.</text>
</comment>
<dbReference type="PANTHER" id="PTHR44942:SF4">
    <property type="entry name" value="METHYLTRANSFERASE TYPE 11 DOMAIN-CONTAINING PROTEIN"/>
    <property type="match status" value="1"/>
</dbReference>
<keyword evidence="2 5" id="KW-0489">Methyltransferase</keyword>
<evidence type="ECO:0000256" key="3">
    <source>
        <dbReference type="ARBA" id="ARBA00022679"/>
    </source>
</evidence>
<proteinExistence type="inferred from homology"/>
<protein>
    <submittedName>
        <fullName evidence="5">Methyltransferase domain-containing protein</fullName>
    </submittedName>
</protein>
<dbReference type="RefSeq" id="WP_145849537.1">
    <property type="nucleotide sequence ID" value="NZ_CP042239.1"/>
</dbReference>
<dbReference type="EMBL" id="CP042239">
    <property type="protein sequence ID" value="QDX28067.1"/>
    <property type="molecule type" value="Genomic_DNA"/>
</dbReference>
<reference evidence="5 6" key="1">
    <citation type="submission" date="2019-07" db="EMBL/GenBank/DDBJ databases">
        <title>Sphingomonas alkalisoli sp. nov., isolated from rhizosphere soil of Suaedae salsa.</title>
        <authorList>
            <person name="Zhang H."/>
            <person name="Xu L."/>
            <person name="Zhang J.-X."/>
            <person name="Sun J.-Q."/>
        </authorList>
    </citation>
    <scope>NUCLEOTIDE SEQUENCE [LARGE SCALE GENOMIC DNA]</scope>
    <source>
        <strain evidence="5 6">XS-10</strain>
    </source>
</reference>
<evidence type="ECO:0000256" key="2">
    <source>
        <dbReference type="ARBA" id="ARBA00022603"/>
    </source>
</evidence>
<keyword evidence="3 5" id="KW-0808">Transferase</keyword>
<dbReference type="InterPro" id="IPR013216">
    <property type="entry name" value="Methyltransf_11"/>
</dbReference>
<keyword evidence="6" id="KW-1185">Reference proteome</keyword>
<organism evidence="5 6">
    <name type="scientific">Sphingomonas suaedae</name>
    <dbReference type="NCBI Taxonomy" id="2599297"/>
    <lineage>
        <taxon>Bacteria</taxon>
        <taxon>Pseudomonadati</taxon>
        <taxon>Pseudomonadota</taxon>
        <taxon>Alphaproteobacteria</taxon>
        <taxon>Sphingomonadales</taxon>
        <taxon>Sphingomonadaceae</taxon>
        <taxon>Sphingomonas</taxon>
    </lineage>
</organism>
<feature type="domain" description="Methyltransferase type 11" evidence="4">
    <location>
        <begin position="48"/>
        <end position="142"/>
    </location>
</feature>
<dbReference type="PANTHER" id="PTHR44942">
    <property type="entry name" value="METHYLTRANSF_11 DOMAIN-CONTAINING PROTEIN"/>
    <property type="match status" value="1"/>
</dbReference>
<name>A0A518RKU0_9SPHN</name>
<dbReference type="InterPro" id="IPR051052">
    <property type="entry name" value="Diverse_substrate_MTase"/>
</dbReference>
<dbReference type="SUPFAM" id="SSF53335">
    <property type="entry name" value="S-adenosyl-L-methionine-dependent methyltransferases"/>
    <property type="match status" value="1"/>
</dbReference>
<sequence length="259" mass="28239">MTRSHDAIVNAQFGSQAAAYLSSSVHSTGEDLDALAQICAEVRPARALDIGTGGGHVAYRLAQHAQTVVAVDLSSEMLKVVAETARQHGLSNIETTGAPAERLPFEDASFDLAACRYSAHHWCDWDAGLREVRRVLKPGSPAIFIDVISPAVPACDTHLQAIELLRDPSHVRNYSESEWAAALVRAGFRARRAEKRRIRMDFASWVGRMRTSTAHQTAIRSLQQLASVQIATYFAIEVDGSFSIDILQVEASACRAGER</sequence>
<dbReference type="GO" id="GO:0008757">
    <property type="term" value="F:S-adenosylmethionine-dependent methyltransferase activity"/>
    <property type="evidence" value="ECO:0007669"/>
    <property type="project" value="InterPro"/>
</dbReference>
<dbReference type="OrthoDB" id="9787738at2"/>
<evidence type="ECO:0000259" key="4">
    <source>
        <dbReference type="Pfam" id="PF08241"/>
    </source>
</evidence>
<accession>A0A518RKU0</accession>
<dbReference type="AlphaFoldDB" id="A0A518RKU0"/>
<dbReference type="InterPro" id="IPR029063">
    <property type="entry name" value="SAM-dependent_MTases_sf"/>
</dbReference>
<dbReference type="CDD" id="cd02440">
    <property type="entry name" value="AdoMet_MTases"/>
    <property type="match status" value="1"/>
</dbReference>
<dbReference type="Gene3D" id="3.40.50.150">
    <property type="entry name" value="Vaccinia Virus protein VP39"/>
    <property type="match status" value="1"/>
</dbReference>
<dbReference type="GO" id="GO:0032259">
    <property type="term" value="P:methylation"/>
    <property type="evidence" value="ECO:0007669"/>
    <property type="project" value="UniProtKB-KW"/>
</dbReference>
<gene>
    <name evidence="5" type="ORF">FPZ54_02655</name>
</gene>
<evidence type="ECO:0000313" key="5">
    <source>
        <dbReference type="EMBL" id="QDX28067.1"/>
    </source>
</evidence>
<dbReference type="Proteomes" id="UP000318055">
    <property type="component" value="Chromosome"/>
</dbReference>